<dbReference type="EMBL" id="CP073041">
    <property type="protein sequence ID" value="UXE61354.1"/>
    <property type="molecule type" value="Genomic_DNA"/>
</dbReference>
<dbReference type="SUPFAM" id="SSF53300">
    <property type="entry name" value="vWA-like"/>
    <property type="match status" value="1"/>
</dbReference>
<evidence type="ECO:0000313" key="1">
    <source>
        <dbReference type="EMBL" id="UXE61354.1"/>
    </source>
</evidence>
<dbReference type="InterPro" id="IPR036465">
    <property type="entry name" value="vWFA_dom_sf"/>
</dbReference>
<dbReference type="Gene3D" id="3.40.50.410">
    <property type="entry name" value="von Willebrand factor, type A domain"/>
    <property type="match status" value="1"/>
</dbReference>
<proteinExistence type="predicted"/>
<dbReference type="Proteomes" id="UP001065613">
    <property type="component" value="Chromosome"/>
</dbReference>
<sequence>MLAEAKNRVDGSRAKEIQTSIDLFSYGFGLRTISVCDLFSLIKAGQNVITKEEIEEIKQRYIRSSQEKYSGYEGLGDLARQYGFGGLVNQVSSTVQASAETEIRRKILLEVKSRLEKEIDNVGDTTLSIEEVTHLWKDSENAFENAEELIFGSTPMKEGLTEVSKRFERELAIRDKNTTPILFILSDGEPTDGNPLPVIESLKSLGVVVISCFVTDQNIANPRVLFGQAEPHWNQGASLMFEMSSTVEDDSTFAKFLLRKNWVVHPNSKLFVQANHSVILEEFIRVALSPFEWVRPLVDKSCCNQGSTGNPY</sequence>
<dbReference type="KEGG" id="wna:KA717_39425"/>
<dbReference type="AlphaFoldDB" id="A0A977KWT4"/>
<accession>A0A977KWT4</accession>
<name>A0A977KWT4_9CYAN</name>
<protein>
    <submittedName>
        <fullName evidence="1">VWA domain-containing protein</fullName>
    </submittedName>
</protein>
<reference evidence="1" key="1">
    <citation type="submission" date="2021-04" db="EMBL/GenBank/DDBJ databases">
        <title>Genome sequence of Woronichinia naegeliana from Washington state freshwater lake bloom.</title>
        <authorList>
            <person name="Dreher T.W."/>
        </authorList>
    </citation>
    <scope>NUCLEOTIDE SEQUENCE</scope>
    <source>
        <strain evidence="1">WA131</strain>
    </source>
</reference>
<gene>
    <name evidence="1" type="ORF">KA717_39425</name>
</gene>
<organism evidence="1">
    <name type="scientific">Woronichinia naegeliana WA131</name>
    <dbReference type="NCBI Taxonomy" id="2824559"/>
    <lineage>
        <taxon>Bacteria</taxon>
        <taxon>Bacillati</taxon>
        <taxon>Cyanobacteriota</taxon>
        <taxon>Cyanophyceae</taxon>
        <taxon>Synechococcales</taxon>
        <taxon>Coelosphaeriaceae</taxon>
        <taxon>Woronichinia</taxon>
    </lineage>
</organism>